<dbReference type="EMBL" id="JAHFZB010000040">
    <property type="protein sequence ID" value="KAK6469261.1"/>
    <property type="molecule type" value="Genomic_DNA"/>
</dbReference>
<keyword evidence="5" id="KW-0804">Transcription</keyword>
<feature type="region of interest" description="Disordered" evidence="7">
    <location>
        <begin position="393"/>
        <end position="466"/>
    </location>
</feature>
<keyword evidence="3" id="KW-0805">Transcription regulation</keyword>
<feature type="compositionally biased region" description="Basic and acidic residues" evidence="7">
    <location>
        <begin position="416"/>
        <end position="427"/>
    </location>
</feature>
<evidence type="ECO:0000256" key="6">
    <source>
        <dbReference type="ARBA" id="ARBA00023242"/>
    </source>
</evidence>
<accession>A0ABR0Y9Y7</accession>
<comment type="subcellular location">
    <subcellularLocation>
        <location evidence="1">Nucleus</location>
    </subcellularLocation>
</comment>
<organism evidence="9 10">
    <name type="scientific">Huso huso</name>
    <name type="common">Beluga</name>
    <name type="synonym">Acipenser huso</name>
    <dbReference type="NCBI Taxonomy" id="61971"/>
    <lineage>
        <taxon>Eukaryota</taxon>
        <taxon>Metazoa</taxon>
        <taxon>Chordata</taxon>
        <taxon>Craniata</taxon>
        <taxon>Vertebrata</taxon>
        <taxon>Euteleostomi</taxon>
        <taxon>Actinopterygii</taxon>
        <taxon>Chondrostei</taxon>
        <taxon>Acipenseriformes</taxon>
        <taxon>Acipenseridae</taxon>
        <taxon>Huso</taxon>
    </lineage>
</organism>
<evidence type="ECO:0000256" key="5">
    <source>
        <dbReference type="ARBA" id="ARBA00023163"/>
    </source>
</evidence>
<evidence type="ECO:0000256" key="2">
    <source>
        <dbReference type="ARBA" id="ARBA00007163"/>
    </source>
</evidence>
<dbReference type="PANTHER" id="PTHR13044">
    <property type="entry name" value="ACTIVATING TRANSCRIPTION FACTOR ATF 4/5"/>
    <property type="match status" value="1"/>
</dbReference>
<feature type="region of interest" description="Disordered" evidence="7">
    <location>
        <begin position="175"/>
        <end position="217"/>
    </location>
</feature>
<keyword evidence="10" id="KW-1185">Reference proteome</keyword>
<dbReference type="PROSITE" id="PS00036">
    <property type="entry name" value="BZIP_BASIC"/>
    <property type="match status" value="1"/>
</dbReference>
<feature type="domain" description="BZIP" evidence="8">
    <location>
        <begin position="417"/>
        <end position="480"/>
    </location>
</feature>
<evidence type="ECO:0000256" key="1">
    <source>
        <dbReference type="ARBA" id="ARBA00004123"/>
    </source>
</evidence>
<proteinExistence type="inferred from homology"/>
<keyword evidence="4" id="KW-0238">DNA-binding</keyword>
<dbReference type="PROSITE" id="PS50217">
    <property type="entry name" value="BZIP"/>
    <property type="match status" value="1"/>
</dbReference>
<feature type="compositionally biased region" description="Pro residues" evidence="7">
    <location>
        <begin position="65"/>
        <end position="77"/>
    </location>
</feature>
<feature type="compositionally biased region" description="Low complexity" evidence="7">
    <location>
        <begin position="187"/>
        <end position="199"/>
    </location>
</feature>
<evidence type="ECO:0000256" key="7">
    <source>
        <dbReference type="SAM" id="MobiDB-lite"/>
    </source>
</evidence>
<dbReference type="Proteomes" id="UP001369086">
    <property type="component" value="Unassembled WGS sequence"/>
</dbReference>
<dbReference type="CDD" id="cd14692">
    <property type="entry name" value="bZIP_ATF4"/>
    <property type="match status" value="1"/>
</dbReference>
<dbReference type="Pfam" id="PF00170">
    <property type="entry name" value="bZIP_1"/>
    <property type="match status" value="1"/>
</dbReference>
<evidence type="ECO:0000256" key="3">
    <source>
        <dbReference type="ARBA" id="ARBA00023015"/>
    </source>
</evidence>
<gene>
    <name evidence="9" type="ORF">HHUSO_G32693</name>
</gene>
<feature type="compositionally biased region" description="Low complexity" evidence="7">
    <location>
        <begin position="78"/>
        <end position="88"/>
    </location>
</feature>
<dbReference type="SUPFAM" id="SSF57959">
    <property type="entry name" value="Leucine zipper domain"/>
    <property type="match status" value="1"/>
</dbReference>
<protein>
    <submittedName>
        <fullName evidence="9">Cyclic AMP-dependent mRNAion factor ATF-5-like</fullName>
    </submittedName>
</protein>
<feature type="compositionally biased region" description="Basic residues" evidence="7">
    <location>
        <begin position="428"/>
        <end position="438"/>
    </location>
</feature>
<dbReference type="InterPro" id="IPR046347">
    <property type="entry name" value="bZIP_sf"/>
</dbReference>
<evidence type="ECO:0000313" key="10">
    <source>
        <dbReference type="Proteomes" id="UP001369086"/>
    </source>
</evidence>
<evidence type="ECO:0000313" key="9">
    <source>
        <dbReference type="EMBL" id="KAK6469261.1"/>
    </source>
</evidence>
<keyword evidence="6" id="KW-0539">Nucleus</keyword>
<comment type="similarity">
    <text evidence="2">Belongs to the bZIP family.</text>
</comment>
<dbReference type="PANTHER" id="PTHR13044:SF3">
    <property type="entry name" value="CYCLIC AMP-DEPENDENT TRANSCRIPTION FACTOR ATF-5"/>
    <property type="match status" value="1"/>
</dbReference>
<reference evidence="9 10" key="1">
    <citation type="submission" date="2021-05" db="EMBL/GenBank/DDBJ databases">
        <authorList>
            <person name="Zahm M."/>
            <person name="Klopp C."/>
            <person name="Cabau C."/>
            <person name="Kuhl H."/>
            <person name="Suciu R."/>
            <person name="Ciorpac M."/>
            <person name="Holostenco D."/>
            <person name="Gessner J."/>
            <person name="Wuertz S."/>
            <person name="Hohne C."/>
            <person name="Stock M."/>
            <person name="Gislard M."/>
            <person name="Lluch J."/>
            <person name="Milhes M."/>
            <person name="Lampietro C."/>
            <person name="Lopez Roques C."/>
            <person name="Donnadieu C."/>
            <person name="Du K."/>
            <person name="Schartl M."/>
            <person name="Guiguen Y."/>
        </authorList>
    </citation>
    <scope>NUCLEOTIDE SEQUENCE [LARGE SCALE GENOMIC DNA]</scope>
    <source>
        <strain evidence="9">Hh-F2</strain>
        <tissue evidence="9">Blood</tissue>
    </source>
</reference>
<evidence type="ECO:0000259" key="8">
    <source>
        <dbReference type="PROSITE" id="PS50217"/>
    </source>
</evidence>
<name>A0ABR0Y9Y7_HUSHU</name>
<comment type="caution">
    <text evidence="9">The sequence shown here is derived from an EMBL/GenBank/DDBJ whole genome shotgun (WGS) entry which is preliminary data.</text>
</comment>
<dbReference type="SMART" id="SM00338">
    <property type="entry name" value="BRLZ"/>
    <property type="match status" value="1"/>
</dbReference>
<sequence>MMAMSSQWKIFLPVCQTDPLTLSLPQASCGQSQGRRGEELVENLHLIGDGLSDWMTEKVDFSSYVPPPSSHFSPPHPDSSLHSSSPQHDLPVPSDLEVMTSLLQEELAQLEDYFLSESEKPEKCEKSLQTTGYQLPYHSYQSGQSEASPLLVTLATGELDLLSFCSGPIGRPKIPRPAPYSYNRPTSNNNNNNNNSNNSNRRRSSSGSGSVGEEELAADTWRCKGNVPGRAEMAVSYSFAGQNNKVTGGGVGCLAGPLEPLLKDEENYCFQESAVQPLGEYCPSLDMTGKKEFCFRTVTGSGEEMETVSTAGGSDHVIEIVVGREEEGSFLDVAEPREPYSFLEGAEEPVKSLEAGESHSFLYPGFVEHRYPDCLPAAEGVGSPSFRAVGVAGEAEESDLNPEEGTTPAPKGGPKAVERRQKKKDQNKTAAHRYRRRKREELDNQEEELRGLEGKNRELKDKAESVEREIQYVKDLLIEVYKARSQRLKQGSSA</sequence>
<evidence type="ECO:0000256" key="4">
    <source>
        <dbReference type="ARBA" id="ARBA00023125"/>
    </source>
</evidence>
<dbReference type="InterPro" id="IPR004827">
    <property type="entry name" value="bZIP"/>
</dbReference>
<feature type="region of interest" description="Disordered" evidence="7">
    <location>
        <begin position="65"/>
        <end position="93"/>
    </location>
</feature>
<feature type="compositionally biased region" description="Basic and acidic residues" evidence="7">
    <location>
        <begin position="439"/>
        <end position="466"/>
    </location>
</feature>
<dbReference type="Gene3D" id="1.20.5.170">
    <property type="match status" value="1"/>
</dbReference>